<keyword evidence="3" id="KW-0472">Membrane</keyword>
<dbReference type="Pfam" id="PF00990">
    <property type="entry name" value="GGDEF"/>
    <property type="match status" value="1"/>
</dbReference>
<dbReference type="Proteomes" id="UP001233360">
    <property type="component" value="Unassembled WGS sequence"/>
</dbReference>
<protein>
    <recommendedName>
        <fullName evidence="1">diguanylate cyclase</fullName>
        <ecNumber evidence="1">2.7.7.65</ecNumber>
    </recommendedName>
</protein>
<dbReference type="EMBL" id="JAUTBK010000002">
    <property type="protein sequence ID" value="MDQ1208995.1"/>
    <property type="molecule type" value="Genomic_DNA"/>
</dbReference>
<name>A0ABU0UWR8_ACIBI</name>
<keyword evidence="6" id="KW-1185">Reference proteome</keyword>
<keyword evidence="3" id="KW-0812">Transmembrane</keyword>
<sequence>MNSKRNNELGYPESGKTASIETSIRYRLFLFLFILILSFLIISLPQVFSSYQQLQQSHRGFIEIKLLETLTDTANRISRERAFANQLMASPPELMTQKRRHLNEYRLQVDASLQQTIRLLNDNGQQQVAQVVSVDIQSRLEVARHVVDQYVNQPLAHKSYQQYDHAIRGMFSAWDSCREALKKLLISSSQEDDGLSRNMTLILLVSDLRDQSGRVVSNIIAPVSFSIQIPDDNRARSLQTQHQAIYLWKLIDTLQPDHARTPEYLHLYQQVKTQFLDEGIELVSTLLRESDQHRAYSLSAISLTEQIVSKFNSIVALQNYLVQTSLAQAEQQEYAAWQKFILTVLISIFSLLVAGLTLRYIQRYILLPLMEARESILALSLPQSYGQENRKKKRFKGEFAELFAAIAKLKRLLSQKDALEFQLRNIAHTDTLTGVANRQALEAYFIALEQEPWKWSDLCLMIIDIDYFKQINDQYGHMVGDQVIQRIADQLQQHVDVSDLIVRYGGDEFLILIEDIAAEDALQLAEKISKSIYTLCIAPDISTSVSIGLAVGARNWLTLFQNADQALLRAKAKGKNRVEG</sequence>
<dbReference type="SMART" id="SM00267">
    <property type="entry name" value="GGDEF"/>
    <property type="match status" value="1"/>
</dbReference>
<reference evidence="5 6" key="1">
    <citation type="submission" date="2023-07" db="EMBL/GenBank/DDBJ databases">
        <title>Functional and genomic diversity of the sorghum phyllosphere microbiome.</title>
        <authorList>
            <person name="Shade A."/>
        </authorList>
    </citation>
    <scope>NUCLEOTIDE SEQUENCE [LARGE SCALE GENOMIC DNA]</scope>
    <source>
        <strain evidence="5 6">SORGH_AS_0887</strain>
    </source>
</reference>
<gene>
    <name evidence="5" type="ORF">QE380_001918</name>
</gene>
<dbReference type="EC" id="2.7.7.65" evidence="1"/>
<accession>A0ABU0UWR8</accession>
<proteinExistence type="predicted"/>
<dbReference type="PANTHER" id="PTHR45138">
    <property type="entry name" value="REGULATORY COMPONENTS OF SENSORY TRANSDUCTION SYSTEM"/>
    <property type="match status" value="1"/>
</dbReference>
<dbReference type="InterPro" id="IPR029787">
    <property type="entry name" value="Nucleotide_cyclase"/>
</dbReference>
<comment type="catalytic activity">
    <reaction evidence="2">
        <text>2 GTP = 3',3'-c-di-GMP + 2 diphosphate</text>
        <dbReference type="Rhea" id="RHEA:24898"/>
        <dbReference type="ChEBI" id="CHEBI:33019"/>
        <dbReference type="ChEBI" id="CHEBI:37565"/>
        <dbReference type="ChEBI" id="CHEBI:58805"/>
        <dbReference type="EC" id="2.7.7.65"/>
    </reaction>
</comment>
<dbReference type="PROSITE" id="PS50887">
    <property type="entry name" value="GGDEF"/>
    <property type="match status" value="1"/>
</dbReference>
<comment type="caution">
    <text evidence="5">The sequence shown here is derived from an EMBL/GenBank/DDBJ whole genome shotgun (WGS) entry which is preliminary data.</text>
</comment>
<dbReference type="InterPro" id="IPR000160">
    <property type="entry name" value="GGDEF_dom"/>
</dbReference>
<dbReference type="SUPFAM" id="SSF55073">
    <property type="entry name" value="Nucleotide cyclase"/>
    <property type="match status" value="1"/>
</dbReference>
<dbReference type="RefSeq" id="WP_307003440.1">
    <property type="nucleotide sequence ID" value="NZ_JAUTBK010000002.1"/>
</dbReference>
<dbReference type="NCBIfam" id="TIGR00254">
    <property type="entry name" value="GGDEF"/>
    <property type="match status" value="1"/>
</dbReference>
<evidence type="ECO:0000313" key="5">
    <source>
        <dbReference type="EMBL" id="MDQ1208995.1"/>
    </source>
</evidence>
<dbReference type="InterPro" id="IPR050469">
    <property type="entry name" value="Diguanylate_Cyclase"/>
</dbReference>
<feature type="transmembrane region" description="Helical" evidence="3">
    <location>
        <begin position="28"/>
        <end position="48"/>
    </location>
</feature>
<keyword evidence="3" id="KW-1133">Transmembrane helix</keyword>
<organism evidence="5 6">
    <name type="scientific">Acinetobacter baylyi</name>
    <dbReference type="NCBI Taxonomy" id="202950"/>
    <lineage>
        <taxon>Bacteria</taxon>
        <taxon>Pseudomonadati</taxon>
        <taxon>Pseudomonadota</taxon>
        <taxon>Gammaproteobacteria</taxon>
        <taxon>Moraxellales</taxon>
        <taxon>Moraxellaceae</taxon>
        <taxon>Acinetobacter</taxon>
    </lineage>
</organism>
<dbReference type="InterPro" id="IPR043128">
    <property type="entry name" value="Rev_trsase/Diguanyl_cyclase"/>
</dbReference>
<evidence type="ECO:0000256" key="1">
    <source>
        <dbReference type="ARBA" id="ARBA00012528"/>
    </source>
</evidence>
<dbReference type="CDD" id="cd01949">
    <property type="entry name" value="GGDEF"/>
    <property type="match status" value="1"/>
</dbReference>
<evidence type="ECO:0000256" key="3">
    <source>
        <dbReference type="SAM" id="Phobius"/>
    </source>
</evidence>
<evidence type="ECO:0000313" key="6">
    <source>
        <dbReference type="Proteomes" id="UP001233360"/>
    </source>
</evidence>
<feature type="domain" description="GGDEF" evidence="4">
    <location>
        <begin position="456"/>
        <end position="580"/>
    </location>
</feature>
<dbReference type="PANTHER" id="PTHR45138:SF9">
    <property type="entry name" value="DIGUANYLATE CYCLASE DGCM-RELATED"/>
    <property type="match status" value="1"/>
</dbReference>
<evidence type="ECO:0000256" key="2">
    <source>
        <dbReference type="ARBA" id="ARBA00034247"/>
    </source>
</evidence>
<evidence type="ECO:0000259" key="4">
    <source>
        <dbReference type="PROSITE" id="PS50887"/>
    </source>
</evidence>
<dbReference type="Gene3D" id="3.30.70.270">
    <property type="match status" value="1"/>
</dbReference>